<accession>A0A811U172</accession>
<dbReference type="EMBL" id="CAJHJT010000001">
    <property type="protein sequence ID" value="CAD6992036.1"/>
    <property type="molecule type" value="Genomic_DNA"/>
</dbReference>
<comment type="caution">
    <text evidence="1">The sequence shown here is derived from an EMBL/GenBank/DDBJ whole genome shotgun (WGS) entry which is preliminary data.</text>
</comment>
<evidence type="ECO:0000313" key="2">
    <source>
        <dbReference type="Proteomes" id="UP000606786"/>
    </source>
</evidence>
<sequence length="90" mass="10633">MCVQWQSREVYLKSHKLNTCHWGLTHSSRAIFACGVAKEVKSSGYPPWHWYYNNEQEISSRHTSPGRLRNQKMEAVAFQKMTLYLIDLSW</sequence>
<name>A0A811U172_CERCA</name>
<reference evidence="1" key="1">
    <citation type="submission" date="2020-11" db="EMBL/GenBank/DDBJ databases">
        <authorList>
            <person name="Whitehead M."/>
        </authorList>
    </citation>
    <scope>NUCLEOTIDE SEQUENCE</scope>
    <source>
        <strain evidence="1">EGII</strain>
    </source>
</reference>
<dbReference type="AlphaFoldDB" id="A0A811U172"/>
<protein>
    <submittedName>
        <fullName evidence="1">(Mediterranean fruit fly) hypothetical protein</fullName>
    </submittedName>
</protein>
<evidence type="ECO:0000313" key="1">
    <source>
        <dbReference type="EMBL" id="CAD6992036.1"/>
    </source>
</evidence>
<organism evidence="1 2">
    <name type="scientific">Ceratitis capitata</name>
    <name type="common">Mediterranean fruit fly</name>
    <name type="synonym">Tephritis capitata</name>
    <dbReference type="NCBI Taxonomy" id="7213"/>
    <lineage>
        <taxon>Eukaryota</taxon>
        <taxon>Metazoa</taxon>
        <taxon>Ecdysozoa</taxon>
        <taxon>Arthropoda</taxon>
        <taxon>Hexapoda</taxon>
        <taxon>Insecta</taxon>
        <taxon>Pterygota</taxon>
        <taxon>Neoptera</taxon>
        <taxon>Endopterygota</taxon>
        <taxon>Diptera</taxon>
        <taxon>Brachycera</taxon>
        <taxon>Muscomorpha</taxon>
        <taxon>Tephritoidea</taxon>
        <taxon>Tephritidae</taxon>
        <taxon>Ceratitis</taxon>
        <taxon>Ceratitis</taxon>
    </lineage>
</organism>
<dbReference type="Proteomes" id="UP000606786">
    <property type="component" value="Unassembled WGS sequence"/>
</dbReference>
<gene>
    <name evidence="1" type="ORF">CCAP1982_LOCUS917</name>
</gene>
<keyword evidence="2" id="KW-1185">Reference proteome</keyword>
<proteinExistence type="predicted"/>